<gene>
    <name evidence="4" type="ORF">CDQ84_03295</name>
</gene>
<dbReference type="KEGG" id="cthd:CDO33_01085"/>
<name>A0A2K2FK14_9CLOT</name>
<dbReference type="AlphaFoldDB" id="A0A2K2FK14"/>
<dbReference type="InterPro" id="IPR007484">
    <property type="entry name" value="Peptidase_M28"/>
</dbReference>
<dbReference type="PROSITE" id="PS51257">
    <property type="entry name" value="PROKAR_LIPOPROTEIN"/>
    <property type="match status" value="1"/>
</dbReference>
<keyword evidence="5" id="KW-1185">Reference proteome</keyword>
<evidence type="ECO:0000313" key="5">
    <source>
        <dbReference type="Proteomes" id="UP000236151"/>
    </source>
</evidence>
<dbReference type="Gene3D" id="3.40.630.10">
    <property type="entry name" value="Zn peptidases"/>
    <property type="match status" value="1"/>
</dbReference>
<dbReference type="RefSeq" id="WP_103080303.1">
    <property type="nucleotide sequence ID" value="NZ_CP021850.1"/>
</dbReference>
<dbReference type="InterPro" id="IPR045175">
    <property type="entry name" value="M28_fam"/>
</dbReference>
<dbReference type="Proteomes" id="UP000236151">
    <property type="component" value="Unassembled WGS sequence"/>
</dbReference>
<dbReference type="GO" id="GO:0008235">
    <property type="term" value="F:metalloexopeptidase activity"/>
    <property type="evidence" value="ECO:0007669"/>
    <property type="project" value="InterPro"/>
</dbReference>
<feature type="compositionally biased region" description="Polar residues" evidence="1">
    <location>
        <begin position="37"/>
        <end position="48"/>
    </location>
</feature>
<feature type="chain" id="PRO_5039192364" description="Peptidase M28 domain-containing protein" evidence="2">
    <location>
        <begin position="26"/>
        <end position="343"/>
    </location>
</feature>
<comment type="caution">
    <text evidence="4">The sequence shown here is derived from an EMBL/GenBank/DDBJ whole genome shotgun (WGS) entry which is preliminary data.</text>
</comment>
<organism evidence="4 5">
    <name type="scientific">Clostridium thermosuccinogenes</name>
    <dbReference type="NCBI Taxonomy" id="84032"/>
    <lineage>
        <taxon>Bacteria</taxon>
        <taxon>Bacillati</taxon>
        <taxon>Bacillota</taxon>
        <taxon>Clostridia</taxon>
        <taxon>Eubacteriales</taxon>
        <taxon>Clostridiaceae</taxon>
        <taxon>Clostridium</taxon>
    </lineage>
</organism>
<protein>
    <recommendedName>
        <fullName evidence="3">Peptidase M28 domain-containing protein</fullName>
    </recommendedName>
</protein>
<evidence type="ECO:0000256" key="2">
    <source>
        <dbReference type="SAM" id="SignalP"/>
    </source>
</evidence>
<dbReference type="OrthoDB" id="9762302at2"/>
<dbReference type="EMBL" id="NIOJ01000005">
    <property type="protein sequence ID" value="PNU00921.1"/>
    <property type="molecule type" value="Genomic_DNA"/>
</dbReference>
<dbReference type="GO" id="GO:0006508">
    <property type="term" value="P:proteolysis"/>
    <property type="evidence" value="ECO:0007669"/>
    <property type="project" value="InterPro"/>
</dbReference>
<evidence type="ECO:0000313" key="4">
    <source>
        <dbReference type="EMBL" id="PNU00921.1"/>
    </source>
</evidence>
<dbReference type="PANTHER" id="PTHR12147:SF26">
    <property type="entry name" value="PEPTIDASE M28 DOMAIN-CONTAINING PROTEIN"/>
    <property type="match status" value="1"/>
</dbReference>
<sequence>MKPNQSKTICKIIICLLAISIAITACDTVSPSNQIEQAMDKQSLQQETQSHDDKASSSEISIIPSIEDMMETINTLCKSARPVGSSEEKNACCFLEETLSSYGYEVHVQTFPYETATLSAFNHDAFWDINGDRKDGDSQNLIAVKKADSDYEDSSIIIISAHYDSSENSPGANDNGSGVAVLLEIAKLIKNLPSNKEIRFILFGGEENALYGSRYYVKSLSENELKRIKANINLDTLAGKGPDDPRLLTIDGKINHATSIITGIDENKDLEIGIAPLSDHFTFAQAGIASLTIGQIDTSFEIHTPEDNVDNIDKERLKIAADMVVRPLIKEICPDRYNEIIFK</sequence>
<proteinExistence type="predicted"/>
<accession>A0A2K2FK14</accession>
<dbReference type="SUPFAM" id="SSF53187">
    <property type="entry name" value="Zn-dependent exopeptidases"/>
    <property type="match status" value="1"/>
</dbReference>
<reference evidence="4 5" key="1">
    <citation type="submission" date="2017-06" db="EMBL/GenBank/DDBJ databases">
        <title>Investigating the central metabolism of Clostridium thermosuccinogenes.</title>
        <authorList>
            <person name="Koendjbiharie J.G."/>
            <person name="van Kranenburg R."/>
        </authorList>
    </citation>
    <scope>NUCLEOTIDE SEQUENCE [LARGE SCALE GENOMIC DNA]</scope>
    <source>
        <strain evidence="4 5">DSM 5806</strain>
    </source>
</reference>
<feature type="region of interest" description="Disordered" evidence="1">
    <location>
        <begin position="37"/>
        <end position="58"/>
    </location>
</feature>
<dbReference type="PANTHER" id="PTHR12147">
    <property type="entry name" value="METALLOPEPTIDASE M28 FAMILY MEMBER"/>
    <property type="match status" value="1"/>
</dbReference>
<feature type="domain" description="Peptidase M28" evidence="3">
    <location>
        <begin position="141"/>
        <end position="324"/>
    </location>
</feature>
<evidence type="ECO:0000256" key="1">
    <source>
        <dbReference type="SAM" id="MobiDB-lite"/>
    </source>
</evidence>
<keyword evidence="2" id="KW-0732">Signal</keyword>
<dbReference type="Pfam" id="PF04389">
    <property type="entry name" value="Peptidase_M28"/>
    <property type="match status" value="1"/>
</dbReference>
<evidence type="ECO:0000259" key="3">
    <source>
        <dbReference type="Pfam" id="PF04389"/>
    </source>
</evidence>
<feature type="signal peptide" evidence="2">
    <location>
        <begin position="1"/>
        <end position="25"/>
    </location>
</feature>